<gene>
    <name evidence="2" type="ORF">B2A_06966</name>
</gene>
<dbReference type="AlphaFoldDB" id="T0ZSH5"/>
<feature type="non-terminal residue" evidence="2">
    <location>
        <position position="1"/>
    </location>
</feature>
<keyword evidence="1" id="KW-0175">Coiled coil</keyword>
<accession>T0ZSH5</accession>
<organism evidence="2">
    <name type="scientific">mine drainage metagenome</name>
    <dbReference type="NCBI Taxonomy" id="410659"/>
    <lineage>
        <taxon>unclassified sequences</taxon>
        <taxon>metagenomes</taxon>
        <taxon>ecological metagenomes</taxon>
    </lineage>
</organism>
<evidence type="ECO:0000256" key="1">
    <source>
        <dbReference type="SAM" id="Coils"/>
    </source>
</evidence>
<comment type="caution">
    <text evidence="2">The sequence shown here is derived from an EMBL/GenBank/DDBJ whole genome shotgun (WGS) entry which is preliminary data.</text>
</comment>
<dbReference type="EMBL" id="AUZZ01004978">
    <property type="protein sequence ID" value="EQD51241.1"/>
    <property type="molecule type" value="Genomic_DNA"/>
</dbReference>
<feature type="coiled-coil region" evidence="1">
    <location>
        <begin position="14"/>
        <end position="62"/>
    </location>
</feature>
<reference evidence="2" key="1">
    <citation type="submission" date="2013-08" db="EMBL/GenBank/DDBJ databases">
        <authorList>
            <person name="Mendez C."/>
            <person name="Richter M."/>
            <person name="Ferrer M."/>
            <person name="Sanchez J."/>
        </authorList>
    </citation>
    <scope>NUCLEOTIDE SEQUENCE</scope>
</reference>
<evidence type="ECO:0008006" key="3">
    <source>
        <dbReference type="Google" id="ProtNLM"/>
    </source>
</evidence>
<evidence type="ECO:0000313" key="2">
    <source>
        <dbReference type="EMBL" id="EQD51241.1"/>
    </source>
</evidence>
<feature type="non-terminal residue" evidence="2">
    <location>
        <position position="307"/>
    </location>
</feature>
<sequence length="307" mass="34983">TPRWVQVWFLQRSRDKWKQKYKQLKLYAKRMRNRVNDVTHSRENWREQTEKQGQRIKELEAENAALREPSAKKKSIDLVMGSREADPSPAGHGFGAEVIGLSVRLVQAGVSLRGMPRVLETIRDALGWALPVPHWTTGRLWLLRLGHAMIAAEKVPADDWAWLIDHSVQIGQEKCLVIVGVRLADLPPRGQSLRHEDLKLIALLPAKSWTRFQVDQALEKAVAQTGHTPRVIVDDHGADINGGVVLFQQRHLETVEIYDTKHKAACLLKRRLENDQRWREFQTAVGQTRCAVQQTELAFLVPPGPKT</sequence>
<reference evidence="2" key="2">
    <citation type="journal article" date="2014" name="ISME J.">
        <title>Microbial stratification in low pH oxic and suboxic macroscopic growths along an acid mine drainage.</title>
        <authorList>
            <person name="Mendez-Garcia C."/>
            <person name="Mesa V."/>
            <person name="Sprenger R.R."/>
            <person name="Richter M."/>
            <person name="Diez M.S."/>
            <person name="Solano J."/>
            <person name="Bargiela R."/>
            <person name="Golyshina O.V."/>
            <person name="Manteca A."/>
            <person name="Ramos J.L."/>
            <person name="Gallego J.R."/>
            <person name="Llorente I."/>
            <person name="Martins Dos Santos V.A."/>
            <person name="Jensen O.N."/>
            <person name="Pelaez A.I."/>
            <person name="Sanchez J."/>
            <person name="Ferrer M."/>
        </authorList>
    </citation>
    <scope>NUCLEOTIDE SEQUENCE</scope>
</reference>
<name>T0ZSH5_9ZZZZ</name>
<protein>
    <recommendedName>
        <fullName evidence="3">Transposase</fullName>
    </recommendedName>
</protein>
<proteinExistence type="predicted"/>